<gene>
    <name evidence="1" type="ORF">GCM10022414_34450</name>
</gene>
<proteinExistence type="predicted"/>
<protein>
    <submittedName>
        <fullName evidence="1">Uncharacterized protein</fullName>
    </submittedName>
</protein>
<comment type="caution">
    <text evidence="1">The sequence shown here is derived from an EMBL/GenBank/DDBJ whole genome shotgun (WGS) entry which is preliminary data.</text>
</comment>
<name>A0ABP7X7X5_9GAMM</name>
<dbReference type="EMBL" id="BAABDM010000011">
    <property type="protein sequence ID" value="GAA4105153.1"/>
    <property type="molecule type" value="Genomic_DNA"/>
</dbReference>
<evidence type="ECO:0000313" key="1">
    <source>
        <dbReference type="EMBL" id="GAA4105153.1"/>
    </source>
</evidence>
<keyword evidence="2" id="KW-1185">Reference proteome</keyword>
<dbReference type="Proteomes" id="UP001500392">
    <property type="component" value="Unassembled WGS sequence"/>
</dbReference>
<organism evidence="1 2">
    <name type="scientific">Zhongshania borealis</name>
    <dbReference type="NCBI Taxonomy" id="889488"/>
    <lineage>
        <taxon>Bacteria</taxon>
        <taxon>Pseudomonadati</taxon>
        <taxon>Pseudomonadota</taxon>
        <taxon>Gammaproteobacteria</taxon>
        <taxon>Cellvibrionales</taxon>
        <taxon>Spongiibacteraceae</taxon>
        <taxon>Zhongshania</taxon>
    </lineage>
</organism>
<evidence type="ECO:0000313" key="2">
    <source>
        <dbReference type="Proteomes" id="UP001500392"/>
    </source>
</evidence>
<reference evidence="2" key="1">
    <citation type="journal article" date="2019" name="Int. J. Syst. Evol. Microbiol.">
        <title>The Global Catalogue of Microorganisms (GCM) 10K type strain sequencing project: providing services to taxonomists for standard genome sequencing and annotation.</title>
        <authorList>
            <consortium name="The Broad Institute Genomics Platform"/>
            <consortium name="The Broad Institute Genome Sequencing Center for Infectious Disease"/>
            <person name="Wu L."/>
            <person name="Ma J."/>
        </authorList>
    </citation>
    <scope>NUCLEOTIDE SEQUENCE [LARGE SCALE GENOMIC DNA]</scope>
    <source>
        <strain evidence="2">JCM 17304</strain>
    </source>
</reference>
<accession>A0ABP7X7X5</accession>
<sequence length="334" mass="38446">MSAGYGVLESTGADNDRSLAAYCLPLDSRDDFFKDKLILNVRDRLKFNVDFVRKFDSELAEIGEAVHTVIITSEHFHSRLVSEESIRFLSEFVASRFNRVKVVSYFREQSALLLSYYSTAVKTSSVEDFEAFSERCHTESLYFNYYKMFSLWRAVFGAENIVARIYDRNKLVGGDIRKDFVDVLSLDVQNLGYSSNDINTSLGGVGINLIRIINRSFPRYDKNFKLDLYRLRLVQAISELAISRTGEISFLVAVDIYENFSSSNIRFSEEFLGSSLNPFSAPKINDDSNQVEISESDLYELIEVVVRVTSQKHDSKKSYYFYLKALMNKLFFNR</sequence>